<evidence type="ECO:0000313" key="2">
    <source>
        <dbReference type="Proteomes" id="UP001569154"/>
    </source>
</evidence>
<reference evidence="1 2" key="1">
    <citation type="submission" date="2024-06" db="EMBL/GenBank/DDBJ databases">
        <authorList>
            <person name="Steensen K."/>
            <person name="Seneca J."/>
            <person name="Bartlau N."/>
            <person name="Yu A.X."/>
            <person name="Polz M.F."/>
        </authorList>
    </citation>
    <scope>NUCLEOTIDE SEQUENCE [LARGE SCALE GENOMIC DNA]</scope>
    <source>
        <strain evidence="1 2">1F260</strain>
    </source>
</reference>
<comment type="caution">
    <text evidence="1">The sequence shown here is derived from an EMBL/GenBank/DDBJ whole genome shotgun (WGS) entry which is preliminary data.</text>
</comment>
<dbReference type="PIRSF" id="PIRSF028234">
    <property type="entry name" value="UCP028234"/>
    <property type="match status" value="1"/>
</dbReference>
<dbReference type="Gene3D" id="3.40.50.150">
    <property type="entry name" value="Vaccinia Virus protein VP39"/>
    <property type="match status" value="1"/>
</dbReference>
<dbReference type="SUPFAM" id="SSF53335">
    <property type="entry name" value="S-adenosyl-L-methionine-dependent methyltransferases"/>
    <property type="match status" value="1"/>
</dbReference>
<dbReference type="EMBL" id="JBGONM010000009">
    <property type="protein sequence ID" value="MEZ8080535.1"/>
    <property type="molecule type" value="Genomic_DNA"/>
</dbReference>
<gene>
    <name evidence="1" type="ORF">ACED35_05385</name>
</gene>
<keyword evidence="2" id="KW-1185">Reference proteome</keyword>
<dbReference type="Pfam" id="PF12847">
    <property type="entry name" value="Methyltransf_18"/>
    <property type="match status" value="1"/>
</dbReference>
<dbReference type="Proteomes" id="UP001569154">
    <property type="component" value="Unassembled WGS sequence"/>
</dbReference>
<evidence type="ECO:0000313" key="1">
    <source>
        <dbReference type="EMBL" id="MEZ8080535.1"/>
    </source>
</evidence>
<sequence length="271" mass="31187">MLCESKLRGCRHWDYNAPEFLLPRKTAFLRVCFQTDTFLKLSKRLTQIDAMVASGYDHVWDCCCDHGFLGSALLARSAAQHIHFVDIVPALMDTVNQKLQRYFVHATSAWTTHCIDVAALPLSQYQGKHLVIIAGVGGDLMVTFISAIRRRYPTLELDFLLCPVRHQFSLREHLISLEFPMLHEALVEENKRLYEVLLVSTASDAGFSVHPVGERFWQTRTPEQSKVALDYLNNTLSHYRRLQQSQHASVSHIVEAYQSVRLEAFIERWEK</sequence>
<protein>
    <submittedName>
        <fullName evidence="1">tRNA (Adenine(22)-N(1))-methyltransferase TrmK</fullName>
    </submittedName>
</protein>
<dbReference type="InterPro" id="IPR016876">
    <property type="entry name" value="UCP028234"/>
</dbReference>
<dbReference type="PANTHER" id="PTHR38451:SF1">
    <property type="entry name" value="TRNA (ADENINE(22)-N(1))-METHYLTRANSFERASE"/>
    <property type="match status" value="1"/>
</dbReference>
<dbReference type="InterPro" id="IPR029063">
    <property type="entry name" value="SAM-dependent_MTases_sf"/>
</dbReference>
<name>A0ABV4KYJ2_9GAMM</name>
<proteinExistence type="predicted"/>
<dbReference type="PANTHER" id="PTHR38451">
    <property type="entry name" value="TRNA (ADENINE(22)-N(1))-METHYLTRANSFERASE"/>
    <property type="match status" value="1"/>
</dbReference>
<accession>A0ABV4KYJ2</accession>
<organism evidence="1 2">
    <name type="scientific">Enterovibrio norvegicus</name>
    <dbReference type="NCBI Taxonomy" id="188144"/>
    <lineage>
        <taxon>Bacteria</taxon>
        <taxon>Pseudomonadati</taxon>
        <taxon>Pseudomonadota</taxon>
        <taxon>Gammaproteobacteria</taxon>
        <taxon>Vibrionales</taxon>
        <taxon>Vibrionaceae</taxon>
        <taxon>Enterovibrio</taxon>
    </lineage>
</organism>
<dbReference type="RefSeq" id="WP_017015348.1">
    <property type="nucleotide sequence ID" value="NZ_AJYG02000063.1"/>
</dbReference>